<keyword evidence="1" id="KW-1133">Transmembrane helix</keyword>
<keyword evidence="4" id="KW-1185">Reference proteome</keyword>
<feature type="transmembrane region" description="Helical" evidence="1">
    <location>
        <begin position="571"/>
        <end position="590"/>
    </location>
</feature>
<accession>A0A7W6D3C0</accession>
<dbReference type="RefSeq" id="WP_183395257.1">
    <property type="nucleotide sequence ID" value="NZ_JACIDR010000003.1"/>
</dbReference>
<dbReference type="Proteomes" id="UP000528964">
    <property type="component" value="Unassembled WGS sequence"/>
</dbReference>
<dbReference type="PANTHER" id="PTHR33840:SF1">
    <property type="entry name" value="TLE1 PHOSPHOLIPASE DOMAIN-CONTAINING PROTEIN"/>
    <property type="match status" value="1"/>
</dbReference>
<dbReference type="EMBL" id="JACIDR010000003">
    <property type="protein sequence ID" value="MBB3973377.1"/>
    <property type="molecule type" value="Genomic_DNA"/>
</dbReference>
<sequence length="806" mass="88809">MSAYGGSRRPCNIVVLSDGTGNSSGALFRTNVWRLYKALDLEDRQNPPEPRQFALYDDGVGTSWFKPLALIGGAFGYGLARNVRELYAFVCRTYQPGDQIYVFGFSRGAFTVRFLLGLIYRQGLVPYDGDEAQFQADVTAAYRAYRAERFHTIFRHERIFRAIRDAAIAAKNLVTGTKPYRRLDQSRLGRWGTDPIPIRFLGVWDTVAAYGLPIEELTRAVDRFVWPMSFRHRELGKSVKAACHALALDDERQSFHPLLWTEAKPEDAARLRQVWFAGAHSDVGGGYPDDAAAYVPLNWMIEAAAAAGLRFLPEVRADYLTLTDENGLLHDSRTGLAGYYRYKPRRIERLLRADAGKVEISRIKVHESALRRIRVGEDAYAPIVLPDNFIVERIDGRIETGDAYLGHGEWSRLAEAREDVFNIVWLRRLAYYLTLCCTLFLGLMPLWWPGTPDGACRSALCWISPIFAPVRAFTPAFAGTWLDSFAANPGIFLVGFAGVVIGLSWGAALQRSIGTAMRAVWYSILKTRPPHLGNPVKPRTPGLAQRLIRRLRLLPGYEATVRVLAREVMPAIAFAAALFVALGVGAKAWFSVDSARGRVCLGSPDPKPLGPGAVTAPAPFLTSEPCMATGVKLLEGGAYRLTFSVPADRGWFDASLPAGPYGNDPEAEGAALITPFVPYRRHWGQNWFKPMARIGSHGTDVYPLTPRPSAALAYPPGPPPADQPPISCPAAPSAELSFATEIVARTTGELFLYVNDAIWPGIPFLSDRYGAYRNNRGGACVTVERLVAPVITPDGVGVSQNLSERS</sequence>
<name>A0A7W6D3C0_9HYPH</name>
<comment type="caution">
    <text evidence="3">The sequence shown here is derived from an EMBL/GenBank/DDBJ whole genome shotgun (WGS) entry which is preliminary data.</text>
</comment>
<feature type="transmembrane region" description="Helical" evidence="1">
    <location>
        <begin position="460"/>
        <end position="478"/>
    </location>
</feature>
<dbReference type="Pfam" id="PF09994">
    <property type="entry name" value="T6SS_Tle1-like_cat"/>
    <property type="match status" value="1"/>
</dbReference>
<dbReference type="PANTHER" id="PTHR33840">
    <property type="match status" value="1"/>
</dbReference>
<keyword evidence="1" id="KW-0812">Transmembrane</keyword>
<protein>
    <submittedName>
        <fullName evidence="3">Uncharacterized protein (DUF2235 family)</fullName>
    </submittedName>
</protein>
<dbReference type="AlphaFoldDB" id="A0A7W6D3C0"/>
<reference evidence="3 4" key="1">
    <citation type="submission" date="2020-08" db="EMBL/GenBank/DDBJ databases">
        <title>Genomic Encyclopedia of Type Strains, Phase IV (KMG-IV): sequencing the most valuable type-strain genomes for metagenomic binning, comparative biology and taxonomic classification.</title>
        <authorList>
            <person name="Goeker M."/>
        </authorList>
    </citation>
    <scope>NUCLEOTIDE SEQUENCE [LARGE SCALE GENOMIC DNA]</scope>
    <source>
        <strain evidence="3 4">DSM 25481</strain>
    </source>
</reference>
<keyword evidence="1" id="KW-0472">Membrane</keyword>
<evidence type="ECO:0000259" key="2">
    <source>
        <dbReference type="Pfam" id="PF09994"/>
    </source>
</evidence>
<gene>
    <name evidence="3" type="ORF">GGR24_002047</name>
</gene>
<evidence type="ECO:0000313" key="3">
    <source>
        <dbReference type="EMBL" id="MBB3973377.1"/>
    </source>
</evidence>
<evidence type="ECO:0000256" key="1">
    <source>
        <dbReference type="SAM" id="Phobius"/>
    </source>
</evidence>
<feature type="domain" description="T6SS Phospholipase effector Tle1-like catalytic" evidence="2">
    <location>
        <begin position="12"/>
        <end position="302"/>
    </location>
</feature>
<feature type="transmembrane region" description="Helical" evidence="1">
    <location>
        <begin position="429"/>
        <end position="448"/>
    </location>
</feature>
<dbReference type="InterPro" id="IPR018712">
    <property type="entry name" value="Tle1-like_cat"/>
</dbReference>
<feature type="transmembrane region" description="Helical" evidence="1">
    <location>
        <begin position="490"/>
        <end position="509"/>
    </location>
</feature>
<proteinExistence type="predicted"/>
<organism evidence="3 4">
    <name type="scientific">Hansschlegelia beijingensis</name>
    <dbReference type="NCBI Taxonomy" id="1133344"/>
    <lineage>
        <taxon>Bacteria</taxon>
        <taxon>Pseudomonadati</taxon>
        <taxon>Pseudomonadota</taxon>
        <taxon>Alphaproteobacteria</taxon>
        <taxon>Hyphomicrobiales</taxon>
        <taxon>Methylopilaceae</taxon>
        <taxon>Hansschlegelia</taxon>
    </lineage>
</organism>
<evidence type="ECO:0000313" key="4">
    <source>
        <dbReference type="Proteomes" id="UP000528964"/>
    </source>
</evidence>